<dbReference type="Pfam" id="PF00528">
    <property type="entry name" value="BPD_transp_1"/>
    <property type="match status" value="1"/>
</dbReference>
<gene>
    <name evidence="9" type="ORF">ACFFGY_18075</name>
</gene>
<evidence type="ECO:0000259" key="8">
    <source>
        <dbReference type="PROSITE" id="PS50928"/>
    </source>
</evidence>
<keyword evidence="2 7" id="KW-0813">Transport</keyword>
<evidence type="ECO:0000256" key="6">
    <source>
        <dbReference type="ARBA" id="ARBA00023136"/>
    </source>
</evidence>
<feature type="transmembrane region" description="Helical" evidence="7">
    <location>
        <begin position="143"/>
        <end position="162"/>
    </location>
</feature>
<dbReference type="CDD" id="cd06261">
    <property type="entry name" value="TM_PBP2"/>
    <property type="match status" value="1"/>
</dbReference>
<evidence type="ECO:0000256" key="7">
    <source>
        <dbReference type="RuleBase" id="RU363032"/>
    </source>
</evidence>
<protein>
    <submittedName>
        <fullName evidence="9">ABC transporter permease</fullName>
    </submittedName>
</protein>
<name>A0ABV6JXJ3_9PROT</name>
<dbReference type="Proteomes" id="UP001589865">
    <property type="component" value="Unassembled WGS sequence"/>
</dbReference>
<evidence type="ECO:0000256" key="2">
    <source>
        <dbReference type="ARBA" id="ARBA00022448"/>
    </source>
</evidence>
<dbReference type="InterPro" id="IPR045621">
    <property type="entry name" value="BPD_transp_1_N"/>
</dbReference>
<organism evidence="9 10">
    <name type="scientific">Roseomonas elaeocarpi</name>
    <dbReference type="NCBI Taxonomy" id="907779"/>
    <lineage>
        <taxon>Bacteria</taxon>
        <taxon>Pseudomonadati</taxon>
        <taxon>Pseudomonadota</taxon>
        <taxon>Alphaproteobacteria</taxon>
        <taxon>Acetobacterales</taxon>
        <taxon>Roseomonadaceae</taxon>
        <taxon>Roseomonas</taxon>
    </lineage>
</organism>
<sequence length="317" mass="34110">MLAYIQRRLFAVVPIALGVTVICFALVYLAPGDPIQSILPPDADAETVDRLKHLYGLDQPLPFQYLNWLGRVLVGNFGNSIATGRPVLDEIGRSLGNTVLLSLLSILTAFPLAILLGTIAGYRAGGWLDRVVTGTAILGVSVPNYWLGIVLVIIFAVEYQLLPASGMGPGTGPFNPLDWNQLRFVILPVITLSMIPVGIIARTARASIAEVMAQDFVVTLRANGLPERMAIRHVLKNALPSVLAVMGLQFGTLMGGSILVETVFAWPGTGFLLSKAILARDIPVLQGTILVLAMIFVVTNLLVDLVQTSIDPRIKRV</sequence>
<dbReference type="Gene3D" id="1.10.3720.10">
    <property type="entry name" value="MetI-like"/>
    <property type="match status" value="1"/>
</dbReference>
<feature type="transmembrane region" description="Helical" evidence="7">
    <location>
        <begin position="284"/>
        <end position="306"/>
    </location>
</feature>
<keyword evidence="4 7" id="KW-0812">Transmembrane</keyword>
<dbReference type="SUPFAM" id="SSF161098">
    <property type="entry name" value="MetI-like"/>
    <property type="match status" value="1"/>
</dbReference>
<dbReference type="PANTHER" id="PTHR43163:SF6">
    <property type="entry name" value="DIPEPTIDE TRANSPORT SYSTEM PERMEASE PROTEIN DPPB-RELATED"/>
    <property type="match status" value="1"/>
</dbReference>
<evidence type="ECO:0000256" key="3">
    <source>
        <dbReference type="ARBA" id="ARBA00022475"/>
    </source>
</evidence>
<evidence type="ECO:0000256" key="4">
    <source>
        <dbReference type="ARBA" id="ARBA00022692"/>
    </source>
</evidence>
<dbReference type="PANTHER" id="PTHR43163">
    <property type="entry name" value="DIPEPTIDE TRANSPORT SYSTEM PERMEASE PROTEIN DPPB-RELATED"/>
    <property type="match status" value="1"/>
</dbReference>
<dbReference type="PROSITE" id="PS50928">
    <property type="entry name" value="ABC_TM1"/>
    <property type="match status" value="1"/>
</dbReference>
<proteinExistence type="inferred from homology"/>
<evidence type="ECO:0000256" key="1">
    <source>
        <dbReference type="ARBA" id="ARBA00004651"/>
    </source>
</evidence>
<evidence type="ECO:0000256" key="5">
    <source>
        <dbReference type="ARBA" id="ARBA00022989"/>
    </source>
</evidence>
<comment type="subcellular location">
    <subcellularLocation>
        <location evidence="1 7">Cell membrane</location>
        <topology evidence="1 7">Multi-pass membrane protein</topology>
    </subcellularLocation>
</comment>
<dbReference type="InterPro" id="IPR000515">
    <property type="entry name" value="MetI-like"/>
</dbReference>
<accession>A0ABV6JXJ3</accession>
<dbReference type="RefSeq" id="WP_377045917.1">
    <property type="nucleotide sequence ID" value="NZ_JBHLUN010000013.1"/>
</dbReference>
<feature type="transmembrane region" description="Helical" evidence="7">
    <location>
        <begin position="99"/>
        <end position="122"/>
    </location>
</feature>
<dbReference type="Pfam" id="PF19300">
    <property type="entry name" value="BPD_transp_1_N"/>
    <property type="match status" value="1"/>
</dbReference>
<feature type="transmembrane region" description="Helical" evidence="7">
    <location>
        <begin position="182"/>
        <end position="201"/>
    </location>
</feature>
<feature type="transmembrane region" description="Helical" evidence="7">
    <location>
        <begin position="9"/>
        <end position="30"/>
    </location>
</feature>
<reference evidence="9 10" key="1">
    <citation type="submission" date="2024-09" db="EMBL/GenBank/DDBJ databases">
        <authorList>
            <person name="Sun Q."/>
            <person name="Mori K."/>
        </authorList>
    </citation>
    <scope>NUCLEOTIDE SEQUENCE [LARGE SCALE GENOMIC DNA]</scope>
    <source>
        <strain evidence="9 10">TBRC 5777</strain>
    </source>
</reference>
<keyword evidence="6 7" id="KW-0472">Membrane</keyword>
<keyword evidence="5 7" id="KW-1133">Transmembrane helix</keyword>
<comment type="similarity">
    <text evidence="7">Belongs to the binding-protein-dependent transport system permease family.</text>
</comment>
<evidence type="ECO:0000313" key="9">
    <source>
        <dbReference type="EMBL" id="MFC0410165.1"/>
    </source>
</evidence>
<feature type="transmembrane region" description="Helical" evidence="7">
    <location>
        <begin position="238"/>
        <end position="264"/>
    </location>
</feature>
<dbReference type="EMBL" id="JBHLUN010000013">
    <property type="protein sequence ID" value="MFC0410165.1"/>
    <property type="molecule type" value="Genomic_DNA"/>
</dbReference>
<feature type="domain" description="ABC transmembrane type-1" evidence="8">
    <location>
        <begin position="95"/>
        <end position="307"/>
    </location>
</feature>
<keyword evidence="10" id="KW-1185">Reference proteome</keyword>
<comment type="caution">
    <text evidence="9">The sequence shown here is derived from an EMBL/GenBank/DDBJ whole genome shotgun (WGS) entry which is preliminary data.</text>
</comment>
<evidence type="ECO:0000313" key="10">
    <source>
        <dbReference type="Proteomes" id="UP001589865"/>
    </source>
</evidence>
<dbReference type="InterPro" id="IPR035906">
    <property type="entry name" value="MetI-like_sf"/>
</dbReference>
<keyword evidence="3" id="KW-1003">Cell membrane</keyword>